<feature type="domain" description="PHD-type" evidence="21">
    <location>
        <begin position="253"/>
        <end position="303"/>
    </location>
</feature>
<dbReference type="PROSITE" id="PS51802">
    <property type="entry name" value="ZF_CCHHC"/>
    <property type="match status" value="1"/>
</dbReference>
<dbReference type="FunFam" id="3.30.60.60:FF:000001">
    <property type="entry name" value="Histone acetyltransferase"/>
    <property type="match status" value="1"/>
</dbReference>
<dbReference type="Gene3D" id="3.30.60.60">
    <property type="entry name" value="N-acetyl transferase-like"/>
    <property type="match status" value="1"/>
</dbReference>
<feature type="active site" description="Proton donor/acceptor" evidence="18">
    <location>
        <position position="613"/>
    </location>
</feature>
<keyword evidence="14" id="KW-0007">Acetylation</keyword>
<dbReference type="PANTHER" id="PTHR10615:SF217">
    <property type="entry name" value="HISTONE ACETYLTRANSFERASE"/>
    <property type="match status" value="1"/>
</dbReference>
<keyword evidence="12" id="KW-0832">Ubl conjugation</keyword>
<dbReference type="CDD" id="cd15527">
    <property type="entry name" value="PHD2_KAT6A_6B"/>
    <property type="match status" value="1"/>
</dbReference>
<dbReference type="GO" id="GO:0040029">
    <property type="term" value="P:epigenetic regulation of gene expression"/>
    <property type="evidence" value="ECO:0007669"/>
    <property type="project" value="UniProtKB-ARBA"/>
</dbReference>
<dbReference type="SUPFAM" id="SSF103637">
    <property type="entry name" value="CCHHC domain"/>
    <property type="match status" value="1"/>
</dbReference>
<dbReference type="GO" id="GO:0008270">
    <property type="term" value="F:zinc ion binding"/>
    <property type="evidence" value="ECO:0007669"/>
    <property type="project" value="UniProtKB-KW"/>
</dbReference>
<keyword evidence="17" id="KW-0539">Nucleus</keyword>
<dbReference type="Gene3D" id="3.30.40.10">
    <property type="entry name" value="Zinc/RING finger domain, C3HC4 (zinc finger)"/>
    <property type="match status" value="1"/>
</dbReference>
<evidence type="ECO:0000256" key="2">
    <source>
        <dbReference type="ARBA" id="ARBA00010107"/>
    </source>
</evidence>
<dbReference type="InterPro" id="IPR002515">
    <property type="entry name" value="Znf_C2H2C"/>
</dbReference>
<evidence type="ECO:0000256" key="14">
    <source>
        <dbReference type="ARBA" id="ARBA00022990"/>
    </source>
</evidence>
<dbReference type="InterPro" id="IPR048589">
    <property type="entry name" value="SAMD1-like_WH"/>
</dbReference>
<sequence>CRIKMTKTDHATVIPWVLASIAKVKGQKQQPNEERICLVLLQSYGLNKEEGLEHLLKCVEEGHVVVQEAKNGKNSYRNAKSVAAAAIGKKSPGVNYFQLKKCIDEVISRSPREEGITIEEIESEIRCSKADLLDLEHPDFHQQFRQLIKNGMTKHRYIKEGKFYKMATFSSMKAKVNKLSDADLKEGITPEERDALKEICGFCKGDKLKNKYDEEEDLLVCDECGNSGHPSCMQYSKELTARVRQEPWQCMECKKCNICKDQGEAANLLFCDACDKGYHMACLDPPLDDMPIGTWICDNCLSERNGKRRRISSSVPASLLLSTPDVKWKSKGASKRKGGGIGKDESDEEAVKGCTTPGCTGAGHSLGKYDSHRSVQFCPLVQSEKKSRKLDAVDQGYVAPQPKLPGVTEKDEEMFRNAQEKANSYVTANNEPVSSINNVRCPPKIEFGKYEIETWYSSPYPQEYASAPKLYLCEFCLKYMKTRTILKRHLMKCHWSHPPADEIYKKDNLSVFEVDGAVSKIYCQNLCLLAKLFLDHKTLYYDVEPFLFYVLTKNDNTGSHLVGYFSKEKACQQKYNVSCIMTMPQYQRQGYGRFLIDFSYFLSRKEGQPGSPEKPLSDLGLITYRNYWKSVIAEYLHERMYEKAVTIKTISEATGMDPHDIAATLQQLNVVQLRNGKVTIVINERVMSEHMEKVKQQKRIPIDEEALRWTPLVHSNTSHNLKDETMSSEEDNTDADGDNDKKSDDSKAENMSNNSETTSCDTTKAPLFSISSSDNQIDDSGAKQTDQQVKVIQNNDINGSNSELLNHESKPALISDLVHTSDEKPHTIPSDERCIS</sequence>
<comment type="subcellular location">
    <subcellularLocation>
        <location evidence="1">Nucleus</location>
    </subcellularLocation>
</comment>
<evidence type="ECO:0000256" key="19">
    <source>
        <dbReference type="PROSITE-ProRule" id="PRU00042"/>
    </source>
</evidence>
<dbReference type="SMART" id="SM00249">
    <property type="entry name" value="PHD"/>
    <property type="match status" value="2"/>
</dbReference>
<dbReference type="FunFam" id="3.30.40.10:FF:000005">
    <property type="entry name" value="zinc finger protein isoform X1"/>
    <property type="match status" value="1"/>
</dbReference>
<name>T2M8L6_HYDVU</name>
<evidence type="ECO:0000256" key="16">
    <source>
        <dbReference type="ARBA" id="ARBA00023163"/>
    </source>
</evidence>
<dbReference type="PANTHER" id="PTHR10615">
    <property type="entry name" value="HISTONE ACETYLTRANSFERASE"/>
    <property type="match status" value="1"/>
</dbReference>
<keyword evidence="4" id="KW-0678">Repressor</keyword>
<dbReference type="InterPro" id="IPR019787">
    <property type="entry name" value="Znf_PHD-finger"/>
</dbReference>
<evidence type="ECO:0000259" key="22">
    <source>
        <dbReference type="PROSITE" id="PS50157"/>
    </source>
</evidence>
<evidence type="ECO:0000259" key="24">
    <source>
        <dbReference type="PROSITE" id="PS52014"/>
    </source>
</evidence>
<keyword evidence="8" id="KW-0479">Metal-binding</keyword>
<feature type="compositionally biased region" description="Low complexity" evidence="20">
    <location>
        <begin position="769"/>
        <end position="779"/>
    </location>
</feature>
<dbReference type="PROSITE" id="PS52014">
    <property type="entry name" value="SAMD1_WH"/>
    <property type="match status" value="1"/>
</dbReference>
<dbReference type="AlphaFoldDB" id="T2M8L6"/>
<evidence type="ECO:0000256" key="10">
    <source>
        <dbReference type="ARBA" id="ARBA00022771"/>
    </source>
</evidence>
<dbReference type="InterPro" id="IPR013087">
    <property type="entry name" value="Znf_C2H2_type"/>
</dbReference>
<dbReference type="Pfam" id="PF01853">
    <property type="entry name" value="MOZ_SAS"/>
    <property type="match status" value="1"/>
</dbReference>
<dbReference type="GO" id="GO:0006357">
    <property type="term" value="P:regulation of transcription by RNA polymerase II"/>
    <property type="evidence" value="ECO:0007669"/>
    <property type="project" value="TreeGrafter"/>
</dbReference>
<evidence type="ECO:0000256" key="20">
    <source>
        <dbReference type="SAM" id="MobiDB-lite"/>
    </source>
</evidence>
<dbReference type="InterPro" id="IPR016181">
    <property type="entry name" value="Acyl_CoA_acyltransferase"/>
</dbReference>
<dbReference type="InterPro" id="IPR036060">
    <property type="entry name" value="Znf_C2H2C_sf"/>
</dbReference>
<gene>
    <name evidence="25" type="primary">MYST3</name>
</gene>
<feature type="compositionally biased region" description="Polar residues" evidence="20">
    <location>
        <begin position="749"/>
        <end position="762"/>
    </location>
</feature>
<keyword evidence="9" id="KW-0677">Repeat</keyword>
<dbReference type="InterPro" id="IPR050603">
    <property type="entry name" value="MYST_HAT"/>
</dbReference>
<dbReference type="Pfam" id="PF00628">
    <property type="entry name" value="PHD"/>
    <property type="match status" value="2"/>
</dbReference>
<dbReference type="InterPro" id="IPR011011">
    <property type="entry name" value="Znf_FYVE_PHD"/>
</dbReference>
<reference evidence="25" key="1">
    <citation type="journal article" date="2013" name="Genome Biol. Evol.">
        <title>Punctuated emergences of genetic and phenotypic innovations in eumetazoan, bilaterian, euteleostome, and hominidae ancestors.</title>
        <authorList>
            <person name="Wenger Y."/>
            <person name="Galliot B."/>
        </authorList>
    </citation>
    <scope>NUCLEOTIDE SEQUENCE</scope>
    <source>
        <tissue evidence="25">Whole animals</tissue>
    </source>
</reference>
<evidence type="ECO:0000256" key="3">
    <source>
        <dbReference type="ARBA" id="ARBA00013184"/>
    </source>
</evidence>
<evidence type="ECO:0000256" key="9">
    <source>
        <dbReference type="ARBA" id="ARBA00022737"/>
    </source>
</evidence>
<evidence type="ECO:0000256" key="12">
    <source>
        <dbReference type="ARBA" id="ARBA00022843"/>
    </source>
</evidence>
<accession>T2M8L6</accession>
<dbReference type="GO" id="GO:0005634">
    <property type="term" value="C:nucleus"/>
    <property type="evidence" value="ECO:0007669"/>
    <property type="project" value="UniProtKB-SubCell"/>
</dbReference>
<evidence type="ECO:0000256" key="6">
    <source>
        <dbReference type="ARBA" id="ARBA00022553"/>
    </source>
</evidence>
<evidence type="ECO:0000256" key="17">
    <source>
        <dbReference type="ARBA" id="ARBA00023242"/>
    </source>
</evidence>
<dbReference type="InterPro" id="IPR036388">
    <property type="entry name" value="WH-like_DNA-bd_sf"/>
</dbReference>
<feature type="region of interest" description="Disordered" evidence="20">
    <location>
        <begin position="715"/>
        <end position="786"/>
    </location>
</feature>
<dbReference type="EC" id="2.3.1.48" evidence="3"/>
<dbReference type="GO" id="GO:0003682">
    <property type="term" value="F:chromatin binding"/>
    <property type="evidence" value="ECO:0007669"/>
    <property type="project" value="TreeGrafter"/>
</dbReference>
<evidence type="ECO:0000256" key="5">
    <source>
        <dbReference type="ARBA" id="ARBA00022499"/>
    </source>
</evidence>
<evidence type="ECO:0000256" key="15">
    <source>
        <dbReference type="ARBA" id="ARBA00023015"/>
    </source>
</evidence>
<dbReference type="GO" id="GO:0070775">
    <property type="term" value="C:H3 histone acetyltransferase complex"/>
    <property type="evidence" value="ECO:0007669"/>
    <property type="project" value="UniProtKB-ARBA"/>
</dbReference>
<dbReference type="Pfam" id="PF01530">
    <property type="entry name" value="zf-C2HC"/>
    <property type="match status" value="1"/>
</dbReference>
<dbReference type="InterPro" id="IPR002717">
    <property type="entry name" value="HAT_MYST-type"/>
</dbReference>
<dbReference type="CDD" id="cd04301">
    <property type="entry name" value="NAT_SF"/>
    <property type="match status" value="1"/>
</dbReference>
<evidence type="ECO:0000256" key="1">
    <source>
        <dbReference type="ARBA" id="ARBA00004123"/>
    </source>
</evidence>
<dbReference type="SUPFAM" id="SSF57903">
    <property type="entry name" value="FYVE/PHD zinc finger"/>
    <property type="match status" value="2"/>
</dbReference>
<evidence type="ECO:0000256" key="18">
    <source>
        <dbReference type="PIRSR" id="PIRSR602717-51"/>
    </source>
</evidence>
<feature type="domain" description="MYST-type HAT" evidence="23">
    <location>
        <begin position="437"/>
        <end position="711"/>
    </location>
</feature>
<evidence type="ECO:0000256" key="7">
    <source>
        <dbReference type="ARBA" id="ARBA00022679"/>
    </source>
</evidence>
<dbReference type="EMBL" id="HAAD01002085">
    <property type="protein sequence ID" value="CDG68317.1"/>
    <property type="molecule type" value="mRNA"/>
</dbReference>
<dbReference type="Gene3D" id="4.10.320.30">
    <property type="match status" value="1"/>
</dbReference>
<evidence type="ECO:0000256" key="11">
    <source>
        <dbReference type="ARBA" id="ARBA00022833"/>
    </source>
</evidence>
<keyword evidence="10 19" id="KW-0863">Zinc-finger</keyword>
<comment type="similarity">
    <text evidence="2">Belongs to the MYST (SAS/MOZ) family.</text>
</comment>
<organism evidence="25">
    <name type="scientific">Hydra vulgaris</name>
    <name type="common">Hydra</name>
    <name type="synonym">Hydra attenuata</name>
    <dbReference type="NCBI Taxonomy" id="6087"/>
    <lineage>
        <taxon>Eukaryota</taxon>
        <taxon>Metazoa</taxon>
        <taxon>Cnidaria</taxon>
        <taxon>Hydrozoa</taxon>
        <taxon>Hydroidolina</taxon>
        <taxon>Anthoathecata</taxon>
        <taxon>Aplanulata</taxon>
        <taxon>Hydridae</taxon>
        <taxon>Hydra</taxon>
    </lineage>
</organism>
<dbReference type="Gene3D" id="1.10.10.10">
    <property type="entry name" value="Winged helix-like DNA-binding domain superfamily/Winged helix DNA-binding domain"/>
    <property type="match status" value="1"/>
</dbReference>
<evidence type="ECO:0000256" key="8">
    <source>
        <dbReference type="ARBA" id="ARBA00022723"/>
    </source>
</evidence>
<dbReference type="GO" id="GO:0010484">
    <property type="term" value="F:histone H3 acetyltransferase activity"/>
    <property type="evidence" value="ECO:0007669"/>
    <property type="project" value="TreeGrafter"/>
</dbReference>
<proteinExistence type="evidence at transcript level"/>
<keyword evidence="5" id="KW-1017">Isopeptide bond</keyword>
<keyword evidence="15" id="KW-0805">Transcription regulation</keyword>
<dbReference type="PROSITE" id="PS50016">
    <property type="entry name" value="ZF_PHD_2"/>
    <property type="match status" value="2"/>
</dbReference>
<feature type="domain" description="C2H2-type" evidence="22">
    <location>
        <begin position="471"/>
        <end position="499"/>
    </location>
</feature>
<keyword evidence="6" id="KW-0597">Phosphoprotein</keyword>
<feature type="compositionally biased region" description="Basic and acidic residues" evidence="20">
    <location>
        <begin position="738"/>
        <end position="748"/>
    </location>
</feature>
<feature type="domain" description="PHD-type" evidence="21">
    <location>
        <begin position="197"/>
        <end position="256"/>
    </location>
</feature>
<evidence type="ECO:0000259" key="21">
    <source>
        <dbReference type="PROSITE" id="PS50016"/>
    </source>
</evidence>
<evidence type="ECO:0000256" key="13">
    <source>
        <dbReference type="ARBA" id="ARBA00022853"/>
    </source>
</evidence>
<dbReference type="Pfam" id="PF17772">
    <property type="entry name" value="zf-MYST"/>
    <property type="match status" value="1"/>
</dbReference>
<dbReference type="Gene3D" id="3.40.630.30">
    <property type="match status" value="1"/>
</dbReference>
<dbReference type="OrthoDB" id="787137at2759"/>
<evidence type="ECO:0000259" key="23">
    <source>
        <dbReference type="PROSITE" id="PS51726"/>
    </source>
</evidence>
<keyword evidence="16" id="KW-0804">Transcription</keyword>
<dbReference type="PROSITE" id="PS51726">
    <property type="entry name" value="MYST_HAT"/>
    <property type="match status" value="1"/>
</dbReference>
<dbReference type="PROSITE" id="PS00028">
    <property type="entry name" value="ZINC_FINGER_C2H2_1"/>
    <property type="match status" value="1"/>
</dbReference>
<keyword evidence="7 25" id="KW-0808">Transferase</keyword>
<dbReference type="InterPro" id="IPR001965">
    <property type="entry name" value="Znf_PHD"/>
</dbReference>
<dbReference type="GO" id="GO:0003712">
    <property type="term" value="F:transcription coregulator activity"/>
    <property type="evidence" value="ECO:0007669"/>
    <property type="project" value="TreeGrafter"/>
</dbReference>
<keyword evidence="11" id="KW-0862">Zinc</keyword>
<dbReference type="SUPFAM" id="SSF55729">
    <property type="entry name" value="Acyl-CoA N-acyltransferases (Nat)"/>
    <property type="match status" value="1"/>
</dbReference>
<evidence type="ECO:0000256" key="4">
    <source>
        <dbReference type="ARBA" id="ARBA00022491"/>
    </source>
</evidence>
<dbReference type="InterPro" id="IPR040706">
    <property type="entry name" value="Zf-MYST"/>
</dbReference>
<dbReference type="FunFam" id="3.40.630.30:FF:000001">
    <property type="entry name" value="Histone acetyltransferase"/>
    <property type="match status" value="1"/>
</dbReference>
<keyword evidence="13" id="KW-0156">Chromatin regulator</keyword>
<feature type="compositionally biased region" description="Acidic residues" evidence="20">
    <location>
        <begin position="726"/>
        <end position="737"/>
    </location>
</feature>
<dbReference type="PROSITE" id="PS50157">
    <property type="entry name" value="ZINC_FINGER_C2H2_2"/>
    <property type="match status" value="1"/>
</dbReference>
<dbReference type="GO" id="GO:0003677">
    <property type="term" value="F:DNA binding"/>
    <property type="evidence" value="ECO:0007669"/>
    <property type="project" value="InterPro"/>
</dbReference>
<protein>
    <recommendedName>
        <fullName evidence="3">histone acetyltransferase</fullName>
        <ecNumber evidence="3">2.3.1.48</ecNumber>
    </recommendedName>
</protein>
<feature type="domain" description="SAMD1-like winged helix (WH)" evidence="24">
    <location>
        <begin position="5"/>
        <end position="82"/>
    </location>
</feature>
<dbReference type="FunFam" id="1.10.10.10:FF:000123">
    <property type="entry name" value="Histone acetyltransferase"/>
    <property type="match status" value="1"/>
</dbReference>
<evidence type="ECO:0000313" key="25">
    <source>
        <dbReference type="EMBL" id="CDG68317.1"/>
    </source>
</evidence>
<dbReference type="InterPro" id="IPR013083">
    <property type="entry name" value="Znf_RING/FYVE/PHD"/>
</dbReference>
<dbReference type="Pfam" id="PF21524">
    <property type="entry name" value="SAMD1_WH"/>
    <property type="match status" value="1"/>
</dbReference>
<feature type="non-terminal residue" evidence="25">
    <location>
        <position position="1"/>
    </location>
</feature>